<organism evidence="2 3">
    <name type="scientific">Scytalidium lignicola</name>
    <name type="common">Hyphomycete</name>
    <dbReference type="NCBI Taxonomy" id="5539"/>
    <lineage>
        <taxon>Eukaryota</taxon>
        <taxon>Fungi</taxon>
        <taxon>Dikarya</taxon>
        <taxon>Ascomycota</taxon>
        <taxon>Pezizomycotina</taxon>
        <taxon>Leotiomycetes</taxon>
        <taxon>Leotiomycetes incertae sedis</taxon>
        <taxon>Scytalidium</taxon>
    </lineage>
</organism>
<comment type="caution">
    <text evidence="2">The sequence shown here is derived from an EMBL/GenBank/DDBJ whole genome shotgun (WGS) entry which is preliminary data.</text>
</comment>
<dbReference type="Proteomes" id="UP000258309">
    <property type="component" value="Unassembled WGS sequence"/>
</dbReference>
<feature type="signal peptide" evidence="1">
    <location>
        <begin position="1"/>
        <end position="19"/>
    </location>
</feature>
<dbReference type="OMA" id="INAFNTW"/>
<proteinExistence type="predicted"/>
<dbReference type="EMBL" id="NCSJ02000408">
    <property type="protein sequence ID" value="RFU24732.1"/>
    <property type="molecule type" value="Genomic_DNA"/>
</dbReference>
<protein>
    <recommendedName>
        <fullName evidence="4">SnoaL-like domain-containing protein</fullName>
    </recommendedName>
</protein>
<feature type="chain" id="PRO_5017700299" description="SnoaL-like domain-containing protein" evidence="1">
    <location>
        <begin position="20"/>
        <end position="186"/>
    </location>
</feature>
<feature type="non-terminal residue" evidence="2">
    <location>
        <position position="1"/>
    </location>
</feature>
<dbReference type="OrthoDB" id="5305593at2759"/>
<gene>
    <name evidence="2" type="ORF">B7463_g11606</name>
</gene>
<keyword evidence="1" id="KW-0732">Signal</keyword>
<dbReference type="AlphaFoldDB" id="A0A3E2GUM4"/>
<evidence type="ECO:0008006" key="4">
    <source>
        <dbReference type="Google" id="ProtNLM"/>
    </source>
</evidence>
<evidence type="ECO:0000313" key="3">
    <source>
        <dbReference type="Proteomes" id="UP000258309"/>
    </source>
</evidence>
<keyword evidence="3" id="KW-1185">Reference proteome</keyword>
<accession>A0A3E2GUM4</accession>
<evidence type="ECO:0000313" key="2">
    <source>
        <dbReference type="EMBL" id="RFU24732.1"/>
    </source>
</evidence>
<feature type="non-terminal residue" evidence="2">
    <location>
        <position position="186"/>
    </location>
</feature>
<sequence length="186" mass="20870">MLVPSVVGLVLGLFQILEVVDIPQDPSFDISRISNYPDKELLARISEYFISFTTGNFNGMNDLEADDFHITDIPLKIVKAHKPVWYKANSGFSSLMTDVRVQAISIDGSSEPGSFAIMENVVWFTLAVDPPPEAAENLPPGIKKGDTTGMIMLSAIWWNEEGKVYRELEYGRLIWDDFDIDTFKTC</sequence>
<reference evidence="2 3" key="1">
    <citation type="submission" date="2018-05" db="EMBL/GenBank/DDBJ databases">
        <title>Draft genome sequence of Scytalidium lignicola DSM 105466, a ubiquitous saprotrophic fungus.</title>
        <authorList>
            <person name="Buettner E."/>
            <person name="Gebauer A.M."/>
            <person name="Hofrichter M."/>
            <person name="Liers C."/>
            <person name="Kellner H."/>
        </authorList>
    </citation>
    <scope>NUCLEOTIDE SEQUENCE [LARGE SCALE GENOMIC DNA]</scope>
    <source>
        <strain evidence="2 3">DSM 105466</strain>
    </source>
</reference>
<evidence type="ECO:0000256" key="1">
    <source>
        <dbReference type="SAM" id="SignalP"/>
    </source>
</evidence>
<name>A0A3E2GUM4_SCYLI</name>